<dbReference type="Proteomes" id="UP000823775">
    <property type="component" value="Unassembled WGS sequence"/>
</dbReference>
<comment type="subcellular location">
    <subcellularLocation>
        <location evidence="1">Nucleus</location>
    </subcellularLocation>
</comment>
<dbReference type="SMART" id="SM00774">
    <property type="entry name" value="WRKY"/>
    <property type="match status" value="2"/>
</dbReference>
<dbReference type="InterPro" id="IPR003657">
    <property type="entry name" value="WRKY_dom"/>
</dbReference>
<feature type="compositionally biased region" description="Basic and acidic residues" evidence="6">
    <location>
        <begin position="177"/>
        <end position="199"/>
    </location>
</feature>
<dbReference type="SUPFAM" id="SSF118290">
    <property type="entry name" value="WRKY DNA-binding domain"/>
    <property type="match status" value="2"/>
</dbReference>
<gene>
    <name evidence="8" type="primary">WRKY1_3</name>
    <name evidence="8" type="ORF">HAX54_040112</name>
</gene>
<evidence type="ECO:0000256" key="6">
    <source>
        <dbReference type="SAM" id="MobiDB-lite"/>
    </source>
</evidence>
<keyword evidence="4" id="KW-0804">Transcription</keyword>
<evidence type="ECO:0000259" key="7">
    <source>
        <dbReference type="PROSITE" id="PS50811"/>
    </source>
</evidence>
<keyword evidence="2" id="KW-0805">Transcription regulation</keyword>
<keyword evidence="3" id="KW-0238">DNA-binding</keyword>
<feature type="region of interest" description="Disordered" evidence="6">
    <location>
        <begin position="93"/>
        <end position="127"/>
    </location>
</feature>
<dbReference type="InterPro" id="IPR036576">
    <property type="entry name" value="WRKY_dom_sf"/>
</dbReference>
<sequence length="322" mass="35073">MEATQNEWTHRETSNFPTLSTEEDVRGSDIKTEARNFKLVGAEDSYNWRSMQNQVKGSEYSQTYYECTHPSCPIKKKIERHHEGQVTEIKYSGAHTHPKPLPNPSSALGSSNSFGDMPLDNVDPSGTGVKALQSEYCNGTTTLHANSAQLGSADAADEDEDDRGTHGGVLLGSDGGGGHESESKSKRRKIEPIKDKSGVSKPIKEPRVVVQTTSEVDILDDGYRWRKYGQKVVKGNPSPRKHNHGVPAARRSRVGFNAIGTNQQQGLGSPAMAGFNSDQHKVTVPVHPYIGQPQPVNDAGFMLPQGEPMSDPSLNYFNGSST</sequence>
<evidence type="ECO:0000256" key="5">
    <source>
        <dbReference type="ARBA" id="ARBA00023242"/>
    </source>
</evidence>
<dbReference type="PANTHER" id="PTHR31221">
    <property type="entry name" value="WRKY TRANSCRIPTION FACTOR PROTEIN 1-RELATED"/>
    <property type="match status" value="1"/>
</dbReference>
<accession>A0ABS8SJS0</accession>
<dbReference type="EMBL" id="JACEIK010000562">
    <property type="protein sequence ID" value="MCD7459112.1"/>
    <property type="molecule type" value="Genomic_DNA"/>
</dbReference>
<evidence type="ECO:0000256" key="3">
    <source>
        <dbReference type="ARBA" id="ARBA00023125"/>
    </source>
</evidence>
<protein>
    <submittedName>
        <fullName evidence="8">WRKY transcription factor</fullName>
    </submittedName>
</protein>
<proteinExistence type="predicted"/>
<comment type="caution">
    <text evidence="8">The sequence shown here is derived from an EMBL/GenBank/DDBJ whole genome shotgun (WGS) entry which is preliminary data.</text>
</comment>
<dbReference type="InterPro" id="IPR044810">
    <property type="entry name" value="WRKY_plant"/>
</dbReference>
<evidence type="ECO:0000313" key="8">
    <source>
        <dbReference type="EMBL" id="MCD7459112.1"/>
    </source>
</evidence>
<dbReference type="PROSITE" id="PS50811">
    <property type="entry name" value="WRKY"/>
    <property type="match status" value="2"/>
</dbReference>
<dbReference type="Pfam" id="PF03106">
    <property type="entry name" value="WRKY"/>
    <property type="match status" value="2"/>
</dbReference>
<evidence type="ECO:0000256" key="4">
    <source>
        <dbReference type="ARBA" id="ARBA00023163"/>
    </source>
</evidence>
<feature type="domain" description="WRKY" evidence="7">
    <location>
        <begin position="214"/>
        <end position="285"/>
    </location>
</feature>
<feature type="compositionally biased region" description="Gly residues" evidence="6">
    <location>
        <begin position="166"/>
        <end position="176"/>
    </location>
</feature>
<keyword evidence="5" id="KW-0539">Nucleus</keyword>
<evidence type="ECO:0000313" key="9">
    <source>
        <dbReference type="Proteomes" id="UP000823775"/>
    </source>
</evidence>
<feature type="compositionally biased region" description="Polar residues" evidence="6">
    <location>
        <begin position="312"/>
        <end position="322"/>
    </location>
</feature>
<dbReference type="PANTHER" id="PTHR31221:SF338">
    <property type="entry name" value="OS08G0499300 PROTEIN"/>
    <property type="match status" value="1"/>
</dbReference>
<feature type="compositionally biased region" description="Polar residues" evidence="6">
    <location>
        <begin position="104"/>
        <end position="114"/>
    </location>
</feature>
<organism evidence="8 9">
    <name type="scientific">Datura stramonium</name>
    <name type="common">Jimsonweed</name>
    <name type="synonym">Common thornapple</name>
    <dbReference type="NCBI Taxonomy" id="4076"/>
    <lineage>
        <taxon>Eukaryota</taxon>
        <taxon>Viridiplantae</taxon>
        <taxon>Streptophyta</taxon>
        <taxon>Embryophyta</taxon>
        <taxon>Tracheophyta</taxon>
        <taxon>Spermatophyta</taxon>
        <taxon>Magnoliopsida</taxon>
        <taxon>eudicotyledons</taxon>
        <taxon>Gunneridae</taxon>
        <taxon>Pentapetalae</taxon>
        <taxon>asterids</taxon>
        <taxon>lamiids</taxon>
        <taxon>Solanales</taxon>
        <taxon>Solanaceae</taxon>
        <taxon>Solanoideae</taxon>
        <taxon>Datureae</taxon>
        <taxon>Datura</taxon>
    </lineage>
</organism>
<feature type="region of interest" description="Disordered" evidence="6">
    <location>
        <begin position="1"/>
        <end position="28"/>
    </location>
</feature>
<dbReference type="Gene3D" id="2.20.25.80">
    <property type="entry name" value="WRKY domain"/>
    <property type="match status" value="2"/>
</dbReference>
<evidence type="ECO:0000256" key="2">
    <source>
        <dbReference type="ARBA" id="ARBA00023015"/>
    </source>
</evidence>
<feature type="region of interest" description="Disordered" evidence="6">
    <location>
        <begin position="287"/>
        <end position="322"/>
    </location>
</feature>
<feature type="region of interest" description="Disordered" evidence="6">
    <location>
        <begin position="151"/>
        <end position="199"/>
    </location>
</feature>
<keyword evidence="9" id="KW-1185">Reference proteome</keyword>
<reference evidence="8 9" key="1">
    <citation type="journal article" date="2021" name="BMC Genomics">
        <title>Datura genome reveals duplications of psychoactive alkaloid biosynthetic genes and high mutation rate following tissue culture.</title>
        <authorList>
            <person name="Rajewski A."/>
            <person name="Carter-House D."/>
            <person name="Stajich J."/>
            <person name="Litt A."/>
        </authorList>
    </citation>
    <scope>NUCLEOTIDE SEQUENCE [LARGE SCALE GENOMIC DNA]</scope>
    <source>
        <strain evidence="8">AR-01</strain>
    </source>
</reference>
<feature type="domain" description="WRKY" evidence="7">
    <location>
        <begin position="43"/>
        <end position="100"/>
    </location>
</feature>
<evidence type="ECO:0000256" key="1">
    <source>
        <dbReference type="ARBA" id="ARBA00004123"/>
    </source>
</evidence>
<name>A0ABS8SJS0_DATST</name>